<reference evidence="1 2" key="1">
    <citation type="journal article" date="2019" name="Sci. Rep.">
        <title>Orb-weaving spider Araneus ventricosus genome elucidates the spidroin gene catalogue.</title>
        <authorList>
            <person name="Kono N."/>
            <person name="Nakamura H."/>
            <person name="Ohtoshi R."/>
            <person name="Moran D.A.P."/>
            <person name="Shinohara A."/>
            <person name="Yoshida Y."/>
            <person name="Fujiwara M."/>
            <person name="Mori M."/>
            <person name="Tomita M."/>
            <person name="Arakawa K."/>
        </authorList>
    </citation>
    <scope>NUCLEOTIDE SEQUENCE [LARGE SCALE GENOMIC DNA]</scope>
</reference>
<keyword evidence="2" id="KW-1185">Reference proteome</keyword>
<sequence>MSRVSGTDDAGRIILRNTFGRLTGVETLPLACFGCVPEGSEARLAVVAGRSVQTQRSHQRRVSFGVEFLLTVIGCDHAIRRAGLGSHRSTVVDSIFEYRHGIRRAGRGRHGFNLVDTAFPCRHGNRMAGCGRHGSNLVDSVFGCRHRNRMAGRGLHDSDLVDTVFPCRQGFGRQIVEATGLRKSSTDCFPCEHGNRTLES</sequence>
<evidence type="ECO:0000313" key="1">
    <source>
        <dbReference type="EMBL" id="GBO14190.1"/>
    </source>
</evidence>
<dbReference type="Proteomes" id="UP000499080">
    <property type="component" value="Unassembled WGS sequence"/>
</dbReference>
<protein>
    <submittedName>
        <fullName evidence="1">Uncharacterized protein</fullName>
    </submittedName>
</protein>
<comment type="caution">
    <text evidence="1">The sequence shown here is derived from an EMBL/GenBank/DDBJ whole genome shotgun (WGS) entry which is preliminary data.</text>
</comment>
<organism evidence="1 2">
    <name type="scientific">Araneus ventricosus</name>
    <name type="common">Orbweaver spider</name>
    <name type="synonym">Epeira ventricosa</name>
    <dbReference type="NCBI Taxonomy" id="182803"/>
    <lineage>
        <taxon>Eukaryota</taxon>
        <taxon>Metazoa</taxon>
        <taxon>Ecdysozoa</taxon>
        <taxon>Arthropoda</taxon>
        <taxon>Chelicerata</taxon>
        <taxon>Arachnida</taxon>
        <taxon>Araneae</taxon>
        <taxon>Araneomorphae</taxon>
        <taxon>Entelegynae</taxon>
        <taxon>Araneoidea</taxon>
        <taxon>Araneidae</taxon>
        <taxon>Araneus</taxon>
    </lineage>
</organism>
<accession>A0A4Y2URK8</accession>
<name>A0A4Y2URK8_ARAVE</name>
<dbReference type="EMBL" id="BGPR01038349">
    <property type="protein sequence ID" value="GBO14190.1"/>
    <property type="molecule type" value="Genomic_DNA"/>
</dbReference>
<gene>
    <name evidence="1" type="ORF">AVEN_247139_1</name>
</gene>
<dbReference type="AlphaFoldDB" id="A0A4Y2URK8"/>
<evidence type="ECO:0000313" key="2">
    <source>
        <dbReference type="Proteomes" id="UP000499080"/>
    </source>
</evidence>
<proteinExistence type="predicted"/>